<keyword evidence="9" id="KW-0862">Zinc</keyword>
<feature type="domain" description="PHD-type" evidence="19">
    <location>
        <begin position="1846"/>
        <end position="1951"/>
    </location>
</feature>
<keyword evidence="13" id="KW-0539">Nucleus</keyword>
<feature type="compositionally biased region" description="Low complexity" evidence="15">
    <location>
        <begin position="1251"/>
        <end position="1266"/>
    </location>
</feature>
<dbReference type="Gene3D" id="1.10.30.10">
    <property type="entry name" value="High mobility group box domain"/>
    <property type="match status" value="1"/>
</dbReference>
<dbReference type="Pfam" id="PF00628">
    <property type="entry name" value="PHD"/>
    <property type="match status" value="1"/>
</dbReference>
<feature type="compositionally biased region" description="Basic and acidic residues" evidence="15">
    <location>
        <begin position="1437"/>
        <end position="1470"/>
    </location>
</feature>
<feature type="region of interest" description="Disordered" evidence="15">
    <location>
        <begin position="1364"/>
        <end position="1414"/>
    </location>
</feature>
<dbReference type="PROSITE" id="PS51543">
    <property type="entry name" value="FYRC"/>
    <property type="match status" value="1"/>
</dbReference>
<feature type="compositionally biased region" description="Polar residues" evidence="15">
    <location>
        <begin position="2226"/>
        <end position="2241"/>
    </location>
</feature>
<keyword evidence="7" id="KW-0677">Repeat</keyword>
<feature type="compositionally biased region" description="Low complexity" evidence="15">
    <location>
        <begin position="582"/>
        <end position="595"/>
    </location>
</feature>
<feature type="compositionally biased region" description="Polar residues" evidence="15">
    <location>
        <begin position="708"/>
        <end position="728"/>
    </location>
</feature>
<feature type="compositionally biased region" description="Basic and acidic residues" evidence="15">
    <location>
        <begin position="260"/>
        <end position="286"/>
    </location>
</feature>
<feature type="compositionally biased region" description="Low complexity" evidence="15">
    <location>
        <begin position="415"/>
        <end position="424"/>
    </location>
</feature>
<keyword evidence="12" id="KW-0804">Transcription</keyword>
<evidence type="ECO:0000259" key="18">
    <source>
        <dbReference type="PROSITE" id="PS50868"/>
    </source>
</evidence>
<feature type="compositionally biased region" description="Polar residues" evidence="15">
    <location>
        <begin position="604"/>
        <end position="637"/>
    </location>
</feature>
<feature type="compositionally biased region" description="Low complexity" evidence="15">
    <location>
        <begin position="454"/>
        <end position="558"/>
    </location>
</feature>
<feature type="compositionally biased region" description="Pro residues" evidence="15">
    <location>
        <begin position="435"/>
        <end position="449"/>
    </location>
</feature>
<feature type="compositionally biased region" description="Polar residues" evidence="15">
    <location>
        <begin position="1267"/>
        <end position="1278"/>
    </location>
</feature>
<comment type="caution">
    <text evidence="20">The sequence shown here is derived from an EMBL/GenBank/DDBJ whole genome shotgun (WGS) entry which is preliminary data.</text>
</comment>
<keyword evidence="4" id="KW-0808">Transferase</keyword>
<keyword evidence="10" id="KW-0156">Chromatin regulator</keyword>
<organism evidence="20 21">
    <name type="scientific">Fragariocoptes setiger</name>
    <dbReference type="NCBI Taxonomy" id="1670756"/>
    <lineage>
        <taxon>Eukaryota</taxon>
        <taxon>Metazoa</taxon>
        <taxon>Ecdysozoa</taxon>
        <taxon>Arthropoda</taxon>
        <taxon>Chelicerata</taxon>
        <taxon>Arachnida</taxon>
        <taxon>Acari</taxon>
        <taxon>Acariformes</taxon>
        <taxon>Trombidiformes</taxon>
        <taxon>Prostigmata</taxon>
        <taxon>Eupodina</taxon>
        <taxon>Eriophyoidea</taxon>
        <taxon>Phytoptidae</taxon>
        <taxon>Fragariocoptes</taxon>
    </lineage>
</organism>
<evidence type="ECO:0000256" key="12">
    <source>
        <dbReference type="ARBA" id="ARBA00023163"/>
    </source>
</evidence>
<dbReference type="Gene3D" id="3.30.40.10">
    <property type="entry name" value="Zinc/RING finger domain, C3HC4 (zinc finger)"/>
    <property type="match status" value="2"/>
</dbReference>
<feature type="domain" description="PHD-type" evidence="16">
    <location>
        <begin position="36"/>
        <end position="89"/>
    </location>
</feature>
<dbReference type="InterPro" id="IPR034732">
    <property type="entry name" value="EPHD"/>
</dbReference>
<feature type="compositionally biased region" description="Polar residues" evidence="15">
    <location>
        <begin position="393"/>
        <end position="404"/>
    </location>
</feature>
<evidence type="ECO:0000259" key="19">
    <source>
        <dbReference type="PROSITE" id="PS51805"/>
    </source>
</evidence>
<dbReference type="InterPro" id="IPR046341">
    <property type="entry name" value="SET_dom_sf"/>
</dbReference>
<dbReference type="CDD" id="cd21997">
    <property type="entry name" value="HMG_KMT2C-like"/>
    <property type="match status" value="1"/>
</dbReference>
<feature type="domain" description="Post-SET" evidence="18">
    <location>
        <begin position="2388"/>
        <end position="2404"/>
    </location>
</feature>
<feature type="compositionally biased region" description="Polar residues" evidence="15">
    <location>
        <begin position="837"/>
        <end position="857"/>
    </location>
</feature>
<dbReference type="InterPro" id="IPR003616">
    <property type="entry name" value="Post-SET_dom"/>
</dbReference>
<dbReference type="PROSITE" id="PS01359">
    <property type="entry name" value="ZF_PHD_1"/>
    <property type="match status" value="1"/>
</dbReference>
<feature type="region of interest" description="Disordered" evidence="15">
    <location>
        <begin position="1437"/>
        <end position="1483"/>
    </location>
</feature>
<accession>A0ABQ7S9X5</accession>
<evidence type="ECO:0000256" key="6">
    <source>
        <dbReference type="ARBA" id="ARBA00022723"/>
    </source>
</evidence>
<dbReference type="InterPro" id="IPR019787">
    <property type="entry name" value="Znf_PHD-finger"/>
</dbReference>
<feature type="compositionally biased region" description="Low complexity" evidence="15">
    <location>
        <begin position="807"/>
        <end position="836"/>
    </location>
</feature>
<evidence type="ECO:0000256" key="9">
    <source>
        <dbReference type="ARBA" id="ARBA00022833"/>
    </source>
</evidence>
<dbReference type="CDD" id="cd22541">
    <property type="entry name" value="SP5_N"/>
    <property type="match status" value="1"/>
</dbReference>
<dbReference type="PROSITE" id="PS51542">
    <property type="entry name" value="FYRN"/>
    <property type="match status" value="1"/>
</dbReference>
<keyword evidence="8 14" id="KW-0863">Zinc-finger</keyword>
<feature type="compositionally biased region" description="Low complexity" evidence="15">
    <location>
        <begin position="1035"/>
        <end position="1081"/>
    </location>
</feature>
<dbReference type="SUPFAM" id="SSF57903">
    <property type="entry name" value="FYVE/PHD zinc finger"/>
    <property type="match status" value="1"/>
</dbReference>
<dbReference type="Gene3D" id="3.30.160.360">
    <property type="match status" value="1"/>
</dbReference>
<dbReference type="Proteomes" id="UP000825002">
    <property type="component" value="Unassembled WGS sequence"/>
</dbReference>
<keyword evidence="11" id="KW-0805">Transcription regulation</keyword>
<feature type="domain" description="SET" evidence="17">
    <location>
        <begin position="2264"/>
        <end position="2380"/>
    </location>
</feature>
<evidence type="ECO:0000256" key="5">
    <source>
        <dbReference type="ARBA" id="ARBA00022691"/>
    </source>
</evidence>
<dbReference type="SMART" id="SM00508">
    <property type="entry name" value="PostSET"/>
    <property type="match status" value="1"/>
</dbReference>
<evidence type="ECO:0000256" key="15">
    <source>
        <dbReference type="SAM" id="MobiDB-lite"/>
    </source>
</evidence>
<keyword evidence="2" id="KW-0597">Phosphoprotein</keyword>
<feature type="compositionally biased region" description="Polar residues" evidence="15">
    <location>
        <begin position="318"/>
        <end position="335"/>
    </location>
</feature>
<dbReference type="InterPro" id="IPR011011">
    <property type="entry name" value="Znf_FYVE_PHD"/>
</dbReference>
<dbReference type="SMART" id="SM00317">
    <property type="entry name" value="SET"/>
    <property type="match status" value="1"/>
</dbReference>
<dbReference type="Pfam" id="PF05964">
    <property type="entry name" value="FYRN"/>
    <property type="match status" value="1"/>
</dbReference>
<evidence type="ECO:0000313" key="21">
    <source>
        <dbReference type="Proteomes" id="UP000825002"/>
    </source>
</evidence>
<evidence type="ECO:0000256" key="3">
    <source>
        <dbReference type="ARBA" id="ARBA00022603"/>
    </source>
</evidence>
<keyword evidence="21" id="KW-1185">Reference proteome</keyword>
<dbReference type="PANTHER" id="PTHR45888">
    <property type="entry name" value="HL01030P-RELATED"/>
    <property type="match status" value="1"/>
</dbReference>
<feature type="region of interest" description="Disordered" evidence="15">
    <location>
        <begin position="1035"/>
        <end position="1287"/>
    </location>
</feature>
<dbReference type="SMART" id="SM00398">
    <property type="entry name" value="HMG"/>
    <property type="match status" value="1"/>
</dbReference>
<dbReference type="PROSITE" id="PS50280">
    <property type="entry name" value="SET"/>
    <property type="match status" value="1"/>
</dbReference>
<evidence type="ECO:0000256" key="14">
    <source>
        <dbReference type="PROSITE-ProRule" id="PRU00146"/>
    </source>
</evidence>
<dbReference type="PROSITE" id="PS50868">
    <property type="entry name" value="POST_SET"/>
    <property type="match status" value="1"/>
</dbReference>
<name>A0ABQ7S9X5_9ACAR</name>
<dbReference type="Pfam" id="PF13832">
    <property type="entry name" value="zf-HC5HC2H_2"/>
    <property type="match status" value="1"/>
</dbReference>
<feature type="region of interest" description="Disordered" evidence="15">
    <location>
        <begin position="932"/>
        <end position="985"/>
    </location>
</feature>
<dbReference type="Pfam" id="PF05965">
    <property type="entry name" value="FYRC"/>
    <property type="match status" value="2"/>
</dbReference>
<evidence type="ECO:0000259" key="16">
    <source>
        <dbReference type="PROSITE" id="PS50016"/>
    </source>
</evidence>
<dbReference type="InterPro" id="IPR013083">
    <property type="entry name" value="Znf_RING/FYVE/PHD"/>
</dbReference>
<evidence type="ECO:0000256" key="8">
    <source>
        <dbReference type="ARBA" id="ARBA00022771"/>
    </source>
</evidence>
<feature type="compositionally biased region" description="Acidic residues" evidence="15">
    <location>
        <begin position="1393"/>
        <end position="1410"/>
    </location>
</feature>
<keyword evidence="6" id="KW-0479">Metal-binding</keyword>
<evidence type="ECO:0000313" key="20">
    <source>
        <dbReference type="EMBL" id="KAG9510228.1"/>
    </source>
</evidence>
<gene>
    <name evidence="20" type="primary">trr</name>
    <name evidence="20" type="ORF">GZH46_01240</name>
</gene>
<dbReference type="SMART" id="SM00249">
    <property type="entry name" value="PHD"/>
    <property type="match status" value="2"/>
</dbReference>
<dbReference type="InterPro" id="IPR009071">
    <property type="entry name" value="HMG_box_dom"/>
</dbReference>
<feature type="region of interest" description="Disordered" evidence="15">
    <location>
        <begin position="2226"/>
        <end position="2254"/>
    </location>
</feature>
<sequence>MAASRVRSSPLTAQMLSVVDHRLVLCSTDDDYILSQDICSKCGSLGKGDEGNLISCIDCGQCYHPYCVNLTNLRLIVTKGWRCDDCSLYDDCVGDDFAEQKPENEQKHEDEKIQGESLCDDTHAQLSQDYIAVSPIDDHLAPLTTTISSPPEPTTTIAAATTTTIAPSVSTTAAATTESLMSADPSINKDDNNIPVRATEERMIELASQHHLQDGVYLSDAGLRFIKNLQIEPAKRQRAKRGSRLQAKSDDSSGQQTGPIKDDDVFEDGKSNNVDDKTIGGEETEKKKRQRKLSKVGIGGFGVPKRGSRLFRDDDSQEQTNAGASSPPEFSTDSNVKPKRNRKKAKKKPHMSDSYPPYIQEAFFGKDLCPGTGPPEPVSDSLMPQSPMPSPSTVNNKSPKSQLMSPLPTKPSQPSPLLHQSPAPMTAIASQQPAQVPPPNIGSPHPAPPALQRSPHPQQLHHQSPLQHQSHQQPIHQQPMHQHPIHQQPMHQQPMHPQQIHQQQIQQQPPMQQPMQQQPMQPQPMQQQPMQQQPMQQQSMQPQQIHHQPMNQQSSLQQPLPPSRPHSGAMPISHPSPAQNVSMPMMSPSISTPEMQYQMPASPWASTQEPRQFSPHTPNDPNWAPSSSDDADNQSQGRKTLLKWEADEKLGDFATASPVLYANLMHPNLKAEFPSWQERAKKIQKLWRDLDGEKRKPYLQKARENRSANRTQQSEASSTSQKQATLPVSVQINQPMVSQVSMPIVSTNMSVQPTQPMPQMQRQMAPPSIDSSGETKWRHPMHSPSESNSPHSDRRMNAGDSPGPSHQMQLQQQTLQTGPVSQTSSQQSPYQTPPVQHMQTPSGNFMDQNISMQSSNMGGKPQPPQQYVQRPQMIYNQHMSQRPVGPANHQMMPPQGPYNQVQGQGPARPMTRQANPNYMASQYRPQRYVAQAGGHQMQHMQAQQQQQQRMHVSPQQQQVVQQQQPPQPYMQQMQAQTQQVQFQPQQQQVGVFPEPSSHDIRMHGHQNHGHPQSQMVYMGSNHPQSHNMQMRRAQVPYAQQQSMVQQQHQTHPQQQHPPQRMYHPQQHQPQQHQQMYHPQQPCNQIMRPSGDQRNPTKSPIVGDSLTSVEFLISDPGPGRDNEAVNFPMTSKPTMSCTANSSSAPNPPSSSISATASINNSNHAQNQGTIDNSSASQSSRKNELAARRAALEKEPTPPKDEKPKRKARGPNKRKLLSDPAINHSHDDALTIDGARSKSGQSQPTSRKRIRKSASLASGVVASTAAGSMTMSTPTGSMASTEEARPPEPDAREDLLSEITARIKSELPPMHVRDSELRSDLNICPIFSSGNLNSTKSKLRGKFGHGVPIYHLGAFKERREVSFYQQEFPSDLNEPSIDTYNARLSPDFHEHNYDSSDEEVGPSSPESEDSSPNDDRQYCNEKCLSEFCRVSSLHKSALQEEELKSDDKNHETKGDSINDKDHNKENSSDNHKQGAQNPDGTSLNMLLKDHGNVAVTLTLTDDEADRVKKILSSLSRLLQITTPISCRSVSPDGADIDNRCDDISVGPRGIGDINLMLVSGSTTPAIDETGAIQFNRLATTDVDIKPTMEIEELLDKKPEFCAACRAHVTDSGIKKKLKDNHLDDANLCNDNSSIAVEATFCSVTCYTQFICAIKTEDEHQPNHVSVVDEPSLAVIETSGGSTFNSQKQMYNIKQLPGNLPPMSPMMEDDEEEPNRQLSIAGPIVMPPSMVSSPELEKKHSISVENSSTPKDHQKASSLVEILPTQIEDQEKSVAMSVDRSDQGSQLSSQVDVKMMLDVSQQQKPCTENDRMQDDEDYEMTHLPDTYDVQVRIWRDSGDTDDKNRANDTRKCVLCQELGDGDTNGPARLLNIDLGRWVHINCALWSSEVREHNGELRKVEEACNKAQTCPSCNQPGATIRCAAIGCLVCLHFKCCIKEQCSFYEDKSVLCQQHAQTATQAYTPMKSFVVKRRVFVARDEHRQAADMIQNEQRGVLRIGSLVFLNSGQLLPYQLKAFHSEDSIYPIGYKVIRFYWSFRRLDKRCKYICIIQDDNGRPEFKIDVEEPGFANTSFIDASPMRVWRQVLDKILELRQTAQDRIKDTDASLNIAPQQTASSPPTVTSINTQLQAPSTASNSLGTATTTPATASSLTMLEIPEHIKGEDLFGLTEPCVLRILESLPGIESLLDYKFKYDRSKSLQLPLPIIPSGCARAEPIAHFKLPRIVSKSKPATSSRKLQPLNSNDSLYKKQTEYPKPSQYRKMKSEWRNNVKLARSDIQGLGLYAARDIKKYTMIIEYTGYLIRNEIAEIMERRHEEKGRGIYMFRLDDDWVIDATESGGLARYINHSCNPNCVAETVEIDRERKILIIASRDIEQGEELGYNYNLAPEDDQHKILCLCGAQNCRKWLN</sequence>
<feature type="compositionally biased region" description="Basic and acidic residues" evidence="15">
    <location>
        <begin position="1179"/>
        <end position="1202"/>
    </location>
</feature>
<dbReference type="InterPro" id="IPR003889">
    <property type="entry name" value="FYrich_C"/>
</dbReference>
<feature type="compositionally biased region" description="Low complexity" evidence="15">
    <location>
        <begin position="1137"/>
        <end position="1161"/>
    </location>
</feature>
<dbReference type="SMART" id="SM00542">
    <property type="entry name" value="FYRC"/>
    <property type="match status" value="1"/>
</dbReference>
<protein>
    <submittedName>
        <fullName evidence="20">Histone-lysine N-methyltransferase trr</fullName>
    </submittedName>
</protein>
<evidence type="ECO:0000256" key="13">
    <source>
        <dbReference type="ARBA" id="ARBA00023242"/>
    </source>
</evidence>
<feature type="compositionally biased region" description="Polar residues" evidence="15">
    <location>
        <begin position="1471"/>
        <end position="1482"/>
    </location>
</feature>
<dbReference type="SUPFAM" id="SSF82199">
    <property type="entry name" value="SET domain"/>
    <property type="match status" value="1"/>
</dbReference>
<feature type="compositionally biased region" description="Polar residues" evidence="15">
    <location>
        <begin position="1162"/>
        <end position="1178"/>
    </location>
</feature>
<evidence type="ECO:0000256" key="4">
    <source>
        <dbReference type="ARBA" id="ARBA00022679"/>
    </source>
</evidence>
<dbReference type="PANTHER" id="PTHR45888:SF6">
    <property type="entry name" value="HL01030P-RELATED"/>
    <property type="match status" value="1"/>
</dbReference>
<dbReference type="SMART" id="SM00541">
    <property type="entry name" value="FYRN"/>
    <property type="match status" value="1"/>
</dbReference>
<dbReference type="InterPro" id="IPR001965">
    <property type="entry name" value="Znf_PHD"/>
</dbReference>
<feature type="compositionally biased region" description="Low complexity" evidence="15">
    <location>
        <begin position="752"/>
        <end position="767"/>
    </location>
</feature>
<evidence type="ECO:0000256" key="10">
    <source>
        <dbReference type="ARBA" id="ARBA00022853"/>
    </source>
</evidence>
<dbReference type="Pfam" id="PF00856">
    <property type="entry name" value="SET"/>
    <property type="match status" value="1"/>
</dbReference>
<keyword evidence="5" id="KW-0949">S-adenosyl-L-methionine</keyword>
<comment type="subcellular location">
    <subcellularLocation>
        <location evidence="1">Nucleus</location>
    </subcellularLocation>
</comment>
<dbReference type="PROSITE" id="PS50016">
    <property type="entry name" value="ZF_PHD_2"/>
    <property type="match status" value="1"/>
</dbReference>
<feature type="compositionally biased region" description="Basic residues" evidence="15">
    <location>
        <begin position="1203"/>
        <end position="1213"/>
    </location>
</feature>
<dbReference type="Gene3D" id="2.170.270.10">
    <property type="entry name" value="SET domain"/>
    <property type="match status" value="1"/>
</dbReference>
<feature type="region of interest" description="Disordered" evidence="15">
    <location>
        <begin position="749"/>
        <end position="866"/>
    </location>
</feature>
<feature type="region of interest" description="Disordered" evidence="15">
    <location>
        <begin position="699"/>
        <end position="728"/>
    </location>
</feature>
<proteinExistence type="predicted"/>
<evidence type="ECO:0000256" key="1">
    <source>
        <dbReference type="ARBA" id="ARBA00004123"/>
    </source>
</evidence>
<dbReference type="EMBL" id="JAIFTH010000199">
    <property type="protein sequence ID" value="KAG9510228.1"/>
    <property type="molecule type" value="Genomic_DNA"/>
</dbReference>
<evidence type="ECO:0000256" key="2">
    <source>
        <dbReference type="ARBA" id="ARBA00022553"/>
    </source>
</evidence>
<reference evidence="20 21" key="1">
    <citation type="submission" date="2020-10" db="EMBL/GenBank/DDBJ databases">
        <authorList>
            <person name="Klimov P.B."/>
            <person name="Dyachkov S.M."/>
            <person name="Chetverikov P.E."/>
        </authorList>
    </citation>
    <scope>NUCLEOTIDE SEQUENCE [LARGE SCALE GENOMIC DNA]</scope>
    <source>
        <strain evidence="20">BMOC 18-1129-001#AD2665</strain>
        <tissue evidence="20">Entire mites</tissue>
    </source>
</reference>
<keyword evidence="3" id="KW-0489">Methyltransferase</keyword>
<dbReference type="PROSITE" id="PS51805">
    <property type="entry name" value="EPHD"/>
    <property type="match status" value="1"/>
</dbReference>
<dbReference type="SUPFAM" id="SSF47095">
    <property type="entry name" value="HMG-box"/>
    <property type="match status" value="1"/>
</dbReference>
<feature type="region of interest" description="Disordered" evidence="15">
    <location>
        <begin position="234"/>
        <end position="637"/>
    </location>
</feature>
<evidence type="ECO:0000256" key="11">
    <source>
        <dbReference type="ARBA" id="ARBA00023015"/>
    </source>
</evidence>
<dbReference type="InterPro" id="IPR003888">
    <property type="entry name" value="FYrich_N"/>
</dbReference>
<evidence type="ECO:0000259" key="17">
    <source>
        <dbReference type="PROSITE" id="PS50280"/>
    </source>
</evidence>
<feature type="compositionally biased region" description="Polar residues" evidence="15">
    <location>
        <begin position="1127"/>
        <end position="1136"/>
    </location>
</feature>
<feature type="compositionally biased region" description="Basic residues" evidence="15">
    <location>
        <begin position="337"/>
        <end position="349"/>
    </location>
</feature>
<dbReference type="InterPro" id="IPR001214">
    <property type="entry name" value="SET_dom"/>
</dbReference>
<dbReference type="InterPro" id="IPR019786">
    <property type="entry name" value="Zinc_finger_PHD-type_CS"/>
</dbReference>
<dbReference type="InterPro" id="IPR036910">
    <property type="entry name" value="HMG_box_dom_sf"/>
</dbReference>
<evidence type="ECO:0000256" key="7">
    <source>
        <dbReference type="ARBA" id="ARBA00022737"/>
    </source>
</evidence>